<dbReference type="InterPro" id="IPR052343">
    <property type="entry name" value="Retrotransposon-Effector_Assoc"/>
</dbReference>
<evidence type="ECO:0000313" key="3">
    <source>
        <dbReference type="Proteomes" id="UP000595140"/>
    </source>
</evidence>
<evidence type="ECO:0000259" key="1">
    <source>
        <dbReference type="Pfam" id="PF00078"/>
    </source>
</evidence>
<dbReference type="OrthoDB" id="1934719at2759"/>
<reference evidence="2 3" key="1">
    <citation type="submission" date="2018-04" db="EMBL/GenBank/DDBJ databases">
        <authorList>
            <person name="Vogel A."/>
        </authorList>
    </citation>
    <scope>NUCLEOTIDE SEQUENCE [LARGE SCALE GENOMIC DNA]</scope>
</reference>
<proteinExistence type="predicted"/>
<accession>A0A484L2D7</accession>
<dbReference type="InterPro" id="IPR000477">
    <property type="entry name" value="RT_dom"/>
</dbReference>
<feature type="domain" description="Reverse transcriptase" evidence="1">
    <location>
        <begin position="136"/>
        <end position="272"/>
    </location>
</feature>
<dbReference type="PANTHER" id="PTHR46890:SF1">
    <property type="entry name" value="REVERSE TRANSCRIPTASE DOMAIN-CONTAINING PROTEIN"/>
    <property type="match status" value="1"/>
</dbReference>
<evidence type="ECO:0000313" key="2">
    <source>
        <dbReference type="EMBL" id="VFQ70483.1"/>
    </source>
</evidence>
<dbReference type="SUPFAM" id="SSF56672">
    <property type="entry name" value="DNA/RNA polymerases"/>
    <property type="match status" value="1"/>
</dbReference>
<sequence length="281" mass="32031">MQNQIISIQNEEGTTVEGTEEIAKVFVRYYSKILGTKTETLGIEDSIIKSGKILNLEQQMSLVRPFNSQQVKEVLFSIPTNKSPGLDGYGSGFFKGQWNVGELVTKAVLDFFKEGQTLRQVNATNLTLLPKVTDPKWPSEYRPIACCNTIYKVISKLISMRLREVLPDIVDLNQGAFVQERELIHNILICQEIAKGYNRKNFSARCMMKLDIQKAYESVDWKAIKGILHSLMFPDLFIKWVMFCISTPTYTLSINGGRYGYIKGAKGLRQGTQYLHCYLCW</sequence>
<dbReference type="EMBL" id="OOIL02000901">
    <property type="protein sequence ID" value="VFQ70483.1"/>
    <property type="molecule type" value="Genomic_DNA"/>
</dbReference>
<protein>
    <recommendedName>
        <fullName evidence="1">Reverse transcriptase domain-containing protein</fullName>
    </recommendedName>
</protein>
<name>A0A484L2D7_9ASTE</name>
<gene>
    <name evidence="2" type="ORF">CCAM_LOCUS12259</name>
</gene>
<dbReference type="InterPro" id="IPR043502">
    <property type="entry name" value="DNA/RNA_pol_sf"/>
</dbReference>
<dbReference type="PANTHER" id="PTHR46890">
    <property type="entry name" value="NON-LTR RETROLELEMENT REVERSE TRANSCRIPTASE-LIKE PROTEIN-RELATED"/>
    <property type="match status" value="1"/>
</dbReference>
<dbReference type="Pfam" id="PF00078">
    <property type="entry name" value="RVT_1"/>
    <property type="match status" value="1"/>
</dbReference>
<organism evidence="2 3">
    <name type="scientific">Cuscuta campestris</name>
    <dbReference type="NCBI Taxonomy" id="132261"/>
    <lineage>
        <taxon>Eukaryota</taxon>
        <taxon>Viridiplantae</taxon>
        <taxon>Streptophyta</taxon>
        <taxon>Embryophyta</taxon>
        <taxon>Tracheophyta</taxon>
        <taxon>Spermatophyta</taxon>
        <taxon>Magnoliopsida</taxon>
        <taxon>eudicotyledons</taxon>
        <taxon>Gunneridae</taxon>
        <taxon>Pentapetalae</taxon>
        <taxon>asterids</taxon>
        <taxon>lamiids</taxon>
        <taxon>Solanales</taxon>
        <taxon>Convolvulaceae</taxon>
        <taxon>Cuscuteae</taxon>
        <taxon>Cuscuta</taxon>
        <taxon>Cuscuta subgen. Grammica</taxon>
        <taxon>Cuscuta sect. Cleistogrammica</taxon>
    </lineage>
</organism>
<dbReference type="Proteomes" id="UP000595140">
    <property type="component" value="Unassembled WGS sequence"/>
</dbReference>
<dbReference type="AlphaFoldDB" id="A0A484L2D7"/>
<keyword evidence="3" id="KW-1185">Reference proteome</keyword>